<keyword evidence="1" id="KW-0472">Membrane</keyword>
<keyword evidence="1" id="KW-1133">Transmembrane helix</keyword>
<gene>
    <name evidence="2" type="ORF">HNQ58_001410</name>
</gene>
<proteinExistence type="predicted"/>
<sequence>MRLHPVLRLCAAWLAAVLLAATLGTLVQTQVNLAALQALGAEIPLALRLRTSAQDLLGFGPGWAGVIAAGFLVALPTAAWLARRRPAWRGALCALAGGVAVLVALLVMRQVFALMPLSAARGVGGMLALALTGALGGALFAALTAPGRRRGG</sequence>
<evidence type="ECO:0000313" key="2">
    <source>
        <dbReference type="EMBL" id="MBB5015506.1"/>
    </source>
</evidence>
<keyword evidence="3" id="KW-1185">Reference proteome</keyword>
<organism evidence="2 3">
    <name type="scientific">Rehaibacterium terrae</name>
    <dbReference type="NCBI Taxonomy" id="1341696"/>
    <lineage>
        <taxon>Bacteria</taxon>
        <taxon>Pseudomonadati</taxon>
        <taxon>Pseudomonadota</taxon>
        <taxon>Gammaproteobacteria</taxon>
        <taxon>Lysobacterales</taxon>
        <taxon>Lysobacteraceae</taxon>
        <taxon>Rehaibacterium</taxon>
    </lineage>
</organism>
<name>A0A7W7XZU3_9GAMM</name>
<dbReference type="AlphaFoldDB" id="A0A7W7XZU3"/>
<protein>
    <submittedName>
        <fullName evidence="2">Uncharacterized protein</fullName>
    </submittedName>
</protein>
<feature type="transmembrane region" description="Helical" evidence="1">
    <location>
        <begin position="119"/>
        <end position="143"/>
    </location>
</feature>
<evidence type="ECO:0000313" key="3">
    <source>
        <dbReference type="Proteomes" id="UP000519004"/>
    </source>
</evidence>
<accession>A0A7W7XZU3</accession>
<dbReference type="Proteomes" id="UP000519004">
    <property type="component" value="Unassembled WGS sequence"/>
</dbReference>
<feature type="transmembrane region" description="Helical" evidence="1">
    <location>
        <begin position="56"/>
        <end position="75"/>
    </location>
</feature>
<keyword evidence="1" id="KW-0812">Transmembrane</keyword>
<dbReference type="EMBL" id="JACHHX010000008">
    <property type="protein sequence ID" value="MBB5015506.1"/>
    <property type="molecule type" value="Genomic_DNA"/>
</dbReference>
<feature type="transmembrane region" description="Helical" evidence="1">
    <location>
        <begin position="87"/>
        <end position="107"/>
    </location>
</feature>
<evidence type="ECO:0000256" key="1">
    <source>
        <dbReference type="SAM" id="Phobius"/>
    </source>
</evidence>
<dbReference type="RefSeq" id="WP_183948193.1">
    <property type="nucleotide sequence ID" value="NZ_JACHHX010000008.1"/>
</dbReference>
<comment type="caution">
    <text evidence="2">The sequence shown here is derived from an EMBL/GenBank/DDBJ whole genome shotgun (WGS) entry which is preliminary data.</text>
</comment>
<reference evidence="2 3" key="1">
    <citation type="submission" date="2020-08" db="EMBL/GenBank/DDBJ databases">
        <title>Genomic Encyclopedia of Type Strains, Phase IV (KMG-IV): sequencing the most valuable type-strain genomes for metagenomic binning, comparative biology and taxonomic classification.</title>
        <authorList>
            <person name="Goeker M."/>
        </authorList>
    </citation>
    <scope>NUCLEOTIDE SEQUENCE [LARGE SCALE GENOMIC DNA]</scope>
    <source>
        <strain evidence="2 3">DSM 25897</strain>
    </source>
</reference>